<feature type="chain" id="PRO_5020033745" description="Osiris 9" evidence="2">
    <location>
        <begin position="17"/>
        <end position="252"/>
    </location>
</feature>
<dbReference type="InterPro" id="IPR012464">
    <property type="entry name" value="DUF1676"/>
</dbReference>
<keyword evidence="1" id="KW-0472">Membrane</keyword>
<keyword evidence="4" id="KW-1185">Reference proteome</keyword>
<feature type="transmembrane region" description="Helical" evidence="1">
    <location>
        <begin position="163"/>
        <end position="187"/>
    </location>
</feature>
<dbReference type="PANTHER" id="PTHR21879:SF1">
    <property type="entry name" value="FI01546P"/>
    <property type="match status" value="1"/>
</dbReference>
<accession>A0A4C1TUA1</accession>
<dbReference type="EMBL" id="BGZK01000088">
    <property type="protein sequence ID" value="GBP17579.1"/>
    <property type="molecule type" value="Genomic_DNA"/>
</dbReference>
<feature type="signal peptide" evidence="2">
    <location>
        <begin position="1"/>
        <end position="16"/>
    </location>
</feature>
<keyword evidence="1" id="KW-0812">Transmembrane</keyword>
<name>A0A4C1TUA1_EUMVA</name>
<evidence type="ECO:0000313" key="4">
    <source>
        <dbReference type="Proteomes" id="UP000299102"/>
    </source>
</evidence>
<evidence type="ECO:0000256" key="1">
    <source>
        <dbReference type="SAM" id="Phobius"/>
    </source>
</evidence>
<evidence type="ECO:0000313" key="3">
    <source>
        <dbReference type="EMBL" id="GBP17579.1"/>
    </source>
</evidence>
<dbReference type="PANTHER" id="PTHR21879">
    <property type="entry name" value="FI03362P-RELATED-RELATED"/>
    <property type="match status" value="1"/>
</dbReference>
<reference evidence="3 4" key="1">
    <citation type="journal article" date="2019" name="Commun. Biol.">
        <title>The bagworm genome reveals a unique fibroin gene that provides high tensile strength.</title>
        <authorList>
            <person name="Kono N."/>
            <person name="Nakamura H."/>
            <person name="Ohtoshi R."/>
            <person name="Tomita M."/>
            <person name="Numata K."/>
            <person name="Arakawa K."/>
        </authorList>
    </citation>
    <scope>NUCLEOTIDE SEQUENCE [LARGE SCALE GENOMIC DNA]</scope>
</reference>
<comment type="caution">
    <text evidence="3">The sequence shown here is derived from an EMBL/GenBank/DDBJ whole genome shotgun (WGS) entry which is preliminary data.</text>
</comment>
<sequence length="252" mass="27432">MKLLVLLAAFGALAVADDSDNTLEVALSFVKDCRSGNYFLCVKEKLLRIVDNVRAARSITIAEGLILKGDPENRTPKKFDPLPVDPTVREAEVNDRLVDGVFSVFETHSLELKMNDADKETIQRSLEEGRGQKGGKKGGGMGAIIGLLGAKMLLGKLLIVKLIALKALATAKIALVLAVILFVAWCLKHDHAKTTYEVIPHAHHHESHHPVHVEHVSHGGHDHGYSSFGSDWSKNLDEAHNLAYGGYSGHSK</sequence>
<dbReference type="STRING" id="151549.A0A4C1TUA1"/>
<gene>
    <name evidence="3" type="ORF">EVAR_12290_1</name>
</gene>
<proteinExistence type="predicted"/>
<dbReference type="OrthoDB" id="7446909at2759"/>
<dbReference type="Pfam" id="PF07898">
    <property type="entry name" value="DUF1676"/>
    <property type="match status" value="1"/>
</dbReference>
<organism evidence="3 4">
    <name type="scientific">Eumeta variegata</name>
    <name type="common">Bagworm moth</name>
    <name type="synonym">Eumeta japonica</name>
    <dbReference type="NCBI Taxonomy" id="151549"/>
    <lineage>
        <taxon>Eukaryota</taxon>
        <taxon>Metazoa</taxon>
        <taxon>Ecdysozoa</taxon>
        <taxon>Arthropoda</taxon>
        <taxon>Hexapoda</taxon>
        <taxon>Insecta</taxon>
        <taxon>Pterygota</taxon>
        <taxon>Neoptera</taxon>
        <taxon>Endopterygota</taxon>
        <taxon>Lepidoptera</taxon>
        <taxon>Glossata</taxon>
        <taxon>Ditrysia</taxon>
        <taxon>Tineoidea</taxon>
        <taxon>Psychidae</taxon>
        <taxon>Oiketicinae</taxon>
        <taxon>Eumeta</taxon>
    </lineage>
</organism>
<dbReference type="Proteomes" id="UP000299102">
    <property type="component" value="Unassembled WGS sequence"/>
</dbReference>
<dbReference type="GO" id="GO:0016020">
    <property type="term" value="C:membrane"/>
    <property type="evidence" value="ECO:0007669"/>
    <property type="project" value="TreeGrafter"/>
</dbReference>
<evidence type="ECO:0008006" key="5">
    <source>
        <dbReference type="Google" id="ProtNLM"/>
    </source>
</evidence>
<keyword evidence="2" id="KW-0732">Signal</keyword>
<keyword evidence="1" id="KW-1133">Transmembrane helix</keyword>
<protein>
    <recommendedName>
        <fullName evidence="5">Osiris 9</fullName>
    </recommendedName>
</protein>
<evidence type="ECO:0000256" key="2">
    <source>
        <dbReference type="SAM" id="SignalP"/>
    </source>
</evidence>
<dbReference type="AlphaFoldDB" id="A0A4C1TUA1"/>